<dbReference type="InterPro" id="IPR025445">
    <property type="entry name" value="DUF4191"/>
</dbReference>
<feature type="transmembrane region" description="Helical" evidence="2">
    <location>
        <begin position="57"/>
        <end position="77"/>
    </location>
</feature>
<keyword evidence="4" id="KW-1185">Reference proteome</keyword>
<reference evidence="3" key="1">
    <citation type="submission" date="2021-06" db="EMBL/GenBank/DDBJ databases">
        <title>Complete genome sequence of Nocardioides sp. G188.</title>
        <authorList>
            <person name="Im W.-T."/>
        </authorList>
    </citation>
    <scope>NUCLEOTIDE SEQUENCE</scope>
    <source>
        <strain evidence="3">G188</strain>
    </source>
</reference>
<name>A0A975XYK7_9ACTN</name>
<organism evidence="3 4">
    <name type="scientific">Nocardioides panacis</name>
    <dbReference type="NCBI Taxonomy" id="2849501"/>
    <lineage>
        <taxon>Bacteria</taxon>
        <taxon>Bacillati</taxon>
        <taxon>Actinomycetota</taxon>
        <taxon>Actinomycetes</taxon>
        <taxon>Propionibacteriales</taxon>
        <taxon>Nocardioidaceae</taxon>
        <taxon>Nocardioides</taxon>
    </lineage>
</organism>
<gene>
    <name evidence="3" type="ORF">KRR39_12470</name>
</gene>
<keyword evidence="2" id="KW-1133">Transmembrane helix</keyword>
<dbReference type="Pfam" id="PF13829">
    <property type="entry name" value="DUF4191"/>
    <property type="match status" value="1"/>
</dbReference>
<feature type="region of interest" description="Disordered" evidence="1">
    <location>
        <begin position="209"/>
        <end position="233"/>
    </location>
</feature>
<dbReference type="KEGG" id="nps:KRR39_12470"/>
<dbReference type="AlphaFoldDB" id="A0A975XYK7"/>
<protein>
    <submittedName>
        <fullName evidence="3">DUF4191 domain-containing protein</fullName>
    </submittedName>
</protein>
<keyword evidence="2" id="KW-0472">Membrane</keyword>
<dbReference type="RefSeq" id="WP_216937319.1">
    <property type="nucleotide sequence ID" value="NZ_CP077062.1"/>
</dbReference>
<keyword evidence="2" id="KW-0812">Transmembrane</keyword>
<feature type="transmembrane region" description="Helical" evidence="2">
    <location>
        <begin position="32"/>
        <end position="51"/>
    </location>
</feature>
<evidence type="ECO:0000256" key="1">
    <source>
        <dbReference type="SAM" id="MobiDB-lite"/>
    </source>
</evidence>
<evidence type="ECO:0000313" key="4">
    <source>
        <dbReference type="Proteomes" id="UP000683575"/>
    </source>
</evidence>
<evidence type="ECO:0000256" key="2">
    <source>
        <dbReference type="SAM" id="Phobius"/>
    </source>
</evidence>
<evidence type="ECO:0000313" key="3">
    <source>
        <dbReference type="EMBL" id="QWZ06413.1"/>
    </source>
</evidence>
<dbReference type="Proteomes" id="UP000683575">
    <property type="component" value="Chromosome"/>
</dbReference>
<dbReference type="EMBL" id="CP077062">
    <property type="protein sequence ID" value="QWZ06413.1"/>
    <property type="molecule type" value="Genomic_DNA"/>
</dbReference>
<accession>A0A975XYK7</accession>
<proteinExistence type="predicted"/>
<sequence length="233" mass="25138">MAKKDAAAPEKEGRLKQIALVYKMTKKTDPRIGLILLGVFVLTAAIAFGVFTLVPGGWIFDLVTAVLFGLLAVLIVFGRRAQKSQYAQIDGQPGAAAAVLGQLKRGWKVDPGIAFNRQQDLVHRVVGPPGIVLVGEGNPTRLKSLLATERRKHERVASETPIYEVVSGTGEGAVPVPKLSRHVTKLGRNIKPAEMTDVLQRLRALDANRSNMPIPKGPVPTSMKGARGNMRGR</sequence>